<proteinExistence type="inferred from homology"/>
<feature type="transmembrane region" description="Helical" evidence="6">
    <location>
        <begin position="262"/>
        <end position="280"/>
    </location>
</feature>
<accession>A0A7S4K7V2</accession>
<dbReference type="PANTHER" id="PTHR11266">
    <property type="entry name" value="PEROXISOMAL MEMBRANE PROTEIN 2, PXMP2 MPV17"/>
    <property type="match status" value="1"/>
</dbReference>
<evidence type="ECO:0000256" key="3">
    <source>
        <dbReference type="ARBA" id="ARBA00022692"/>
    </source>
</evidence>
<evidence type="ECO:0000313" key="7">
    <source>
        <dbReference type="EMBL" id="CAE2286424.1"/>
    </source>
</evidence>
<feature type="transmembrane region" description="Helical" evidence="6">
    <location>
        <begin position="326"/>
        <end position="343"/>
    </location>
</feature>
<gene>
    <name evidence="7" type="ORF">OAUR00152_LOCUS40626</name>
</gene>
<evidence type="ECO:0000256" key="4">
    <source>
        <dbReference type="ARBA" id="ARBA00022989"/>
    </source>
</evidence>
<keyword evidence="3 6" id="KW-0812">Transmembrane</keyword>
<evidence type="ECO:0000256" key="2">
    <source>
        <dbReference type="ARBA" id="ARBA00006824"/>
    </source>
</evidence>
<dbReference type="EMBL" id="HBKQ01059524">
    <property type="protein sequence ID" value="CAE2286424.1"/>
    <property type="molecule type" value="Transcribed_RNA"/>
</dbReference>
<sequence length="357" mass="38926">MLRQLASAAFATGNGSTTHNNTAHLAASDRFFRRHRSLCGSQRSKTVATSNYYFFPPSHRDRNYRMEVILRADATAAPLTMPADRKRSRNHEAMKVTAAFLLRLSLTPAACAAAFESSIAPRSSSSTRPIRTSLNALALDLPGAVSAVDEFYRTAPLQSAFLTCGVKASMADAVAQRIDDDDSEGGGNQDDAIRVGVDAMGFDGEDVGQQSFSPLRNLAFILYGGLYTGCAQEIIFNEIYPRIFGASPSALTVAKEVAVDSFVVAPLLCLPIAYFTKAVVFNYSPREGLRRYAEDVRLKGLLAKYWALWIPVQTLTFTVVPEHLRIAFVAMVSFFWFIILSFTSDGSAAKTGVATEE</sequence>
<evidence type="ECO:0008006" key="8">
    <source>
        <dbReference type="Google" id="ProtNLM"/>
    </source>
</evidence>
<dbReference type="Pfam" id="PF04117">
    <property type="entry name" value="Mpv17_PMP22"/>
    <property type="match status" value="1"/>
</dbReference>
<reference evidence="7" key="1">
    <citation type="submission" date="2021-01" db="EMBL/GenBank/DDBJ databases">
        <authorList>
            <person name="Corre E."/>
            <person name="Pelletier E."/>
            <person name="Niang G."/>
            <person name="Scheremetjew M."/>
            <person name="Finn R."/>
            <person name="Kale V."/>
            <person name="Holt S."/>
            <person name="Cochrane G."/>
            <person name="Meng A."/>
            <person name="Brown T."/>
            <person name="Cohen L."/>
        </authorList>
    </citation>
    <scope>NUCLEOTIDE SEQUENCE</scope>
    <source>
        <strain evidence="7">Isolate 1302-5</strain>
    </source>
</reference>
<name>A0A7S4K7V2_9STRA</name>
<dbReference type="InterPro" id="IPR007248">
    <property type="entry name" value="Mpv17_PMP22"/>
</dbReference>
<dbReference type="GO" id="GO:0005737">
    <property type="term" value="C:cytoplasm"/>
    <property type="evidence" value="ECO:0007669"/>
    <property type="project" value="TreeGrafter"/>
</dbReference>
<comment type="subcellular location">
    <subcellularLocation>
        <location evidence="1">Membrane</location>
        <topology evidence="1">Multi-pass membrane protein</topology>
    </subcellularLocation>
</comment>
<dbReference type="PANTHER" id="PTHR11266:SF121">
    <property type="entry name" value="OS09G0315000 PROTEIN"/>
    <property type="match status" value="1"/>
</dbReference>
<comment type="similarity">
    <text evidence="2">Belongs to the peroxisomal membrane protein PXMP2/4 family.</text>
</comment>
<dbReference type="AlphaFoldDB" id="A0A7S4K7V2"/>
<keyword evidence="4 6" id="KW-1133">Transmembrane helix</keyword>
<evidence type="ECO:0000256" key="6">
    <source>
        <dbReference type="SAM" id="Phobius"/>
    </source>
</evidence>
<protein>
    <recommendedName>
        <fullName evidence="8">Peroxisomal membrane protein MPV17</fullName>
    </recommendedName>
</protein>
<dbReference type="GO" id="GO:0016020">
    <property type="term" value="C:membrane"/>
    <property type="evidence" value="ECO:0007669"/>
    <property type="project" value="UniProtKB-SubCell"/>
</dbReference>
<evidence type="ECO:0000256" key="5">
    <source>
        <dbReference type="ARBA" id="ARBA00023136"/>
    </source>
</evidence>
<keyword evidence="5 6" id="KW-0472">Membrane</keyword>
<organism evidence="7">
    <name type="scientific">Odontella aurita</name>
    <dbReference type="NCBI Taxonomy" id="265563"/>
    <lineage>
        <taxon>Eukaryota</taxon>
        <taxon>Sar</taxon>
        <taxon>Stramenopiles</taxon>
        <taxon>Ochrophyta</taxon>
        <taxon>Bacillariophyta</taxon>
        <taxon>Mediophyceae</taxon>
        <taxon>Biddulphiophycidae</taxon>
        <taxon>Eupodiscales</taxon>
        <taxon>Odontellaceae</taxon>
        <taxon>Odontella</taxon>
    </lineage>
</organism>
<evidence type="ECO:0000256" key="1">
    <source>
        <dbReference type="ARBA" id="ARBA00004141"/>
    </source>
</evidence>